<keyword evidence="2" id="KW-1185">Reference proteome</keyword>
<proteinExistence type="predicted"/>
<dbReference type="SUPFAM" id="SSF158682">
    <property type="entry name" value="TerB-like"/>
    <property type="match status" value="1"/>
</dbReference>
<evidence type="ECO:0008006" key="3">
    <source>
        <dbReference type="Google" id="ProtNLM"/>
    </source>
</evidence>
<dbReference type="EMBL" id="FOIJ01000009">
    <property type="protein sequence ID" value="SEU19363.1"/>
    <property type="molecule type" value="Genomic_DNA"/>
</dbReference>
<evidence type="ECO:0000313" key="2">
    <source>
        <dbReference type="Proteomes" id="UP000199181"/>
    </source>
</evidence>
<sequence>MAAPHAPASPVPYHEETAAEGPRLHRAVSLDVRGSQGDTIRLWTGPPATGDARAWSLIGMTTPSDDTFHLELLKLLLHVAWSDDELSPSEGRAILGAAQRWSVPALEIQRLERCLDKGEPLPAPNLGLLRQRPDDVLSTVRTLIECDTQIQSSEQEMLAQIRELLGLPPS</sequence>
<protein>
    <recommendedName>
        <fullName evidence="3">Tellurite resistance protein TerB</fullName>
    </recommendedName>
</protein>
<name>A0A1I0K860_9BACT</name>
<reference evidence="2" key="1">
    <citation type="submission" date="2016-10" db="EMBL/GenBank/DDBJ databases">
        <authorList>
            <person name="Varghese N."/>
            <person name="Submissions S."/>
        </authorList>
    </citation>
    <scope>NUCLEOTIDE SEQUENCE [LARGE SCALE GENOMIC DNA]</scope>
    <source>
        <strain evidence="2">DSM 16858</strain>
    </source>
</reference>
<dbReference type="Gene3D" id="1.10.3680.10">
    <property type="entry name" value="TerB-like"/>
    <property type="match status" value="1"/>
</dbReference>
<gene>
    <name evidence="1" type="ORF">SAMN05443639_109200</name>
</gene>
<dbReference type="AlphaFoldDB" id="A0A1I0K860"/>
<evidence type="ECO:0000313" key="1">
    <source>
        <dbReference type="EMBL" id="SEU19363.1"/>
    </source>
</evidence>
<organism evidence="1 2">
    <name type="scientific">Stigmatella erecta</name>
    <dbReference type="NCBI Taxonomy" id="83460"/>
    <lineage>
        <taxon>Bacteria</taxon>
        <taxon>Pseudomonadati</taxon>
        <taxon>Myxococcota</taxon>
        <taxon>Myxococcia</taxon>
        <taxon>Myxococcales</taxon>
        <taxon>Cystobacterineae</taxon>
        <taxon>Archangiaceae</taxon>
        <taxon>Stigmatella</taxon>
    </lineage>
</organism>
<accession>A0A1I0K860</accession>
<dbReference type="Proteomes" id="UP000199181">
    <property type="component" value="Unassembled WGS sequence"/>
</dbReference>
<dbReference type="CDD" id="cd07177">
    <property type="entry name" value="terB_like"/>
    <property type="match status" value="1"/>
</dbReference>
<dbReference type="InterPro" id="IPR029024">
    <property type="entry name" value="TerB-like"/>
</dbReference>